<dbReference type="AlphaFoldDB" id="A0A1Y1IMY1"/>
<keyword evidence="5" id="KW-1185">Reference proteome</keyword>
<sequence>MEPQLSFQNHLLKDHSGEFVVSTAFLSHDQSTLGGSGACTVAALYAAEALHHLKEKTGLLPSNEHYTQLWQLSIRKWELVRKKSFSPTTTYGQEFPSGYLPVKTAIEATGLPIKELSSQTALGADLGSTSVDLKDWGLTNSFPELFFEAMNSSADELSTGGFRQFNVTSLEELYSGLVVEFSEVAYDATVLPSATLKAPSTVGFSRSPILLDQAALSTPPRGKLTESAANQFNSMSTPLRSTASPLLKTPISGRTQELGGAAAAVSPSIKSPARASPRQAGRERSRLFSEWATVRGPGRASNLSPSKPSRQQPITTKNSFDILMNLEVGDFGTETDSAAVPPPLPEFVYVQNISRGGMIYELPVLSSETLSEFVDRVGARGRPQKKAAKIAARDGSAPAAGLQTTISKESQMKKAPVNTETEKGDGRKLEAPVQVLSFETEVAFEAWKVEEETIGGIDLLLRRDDPSKLVDTEDASFKGEDPSTWVAKAGARIQSNSSLREAGVVTVRVFGSHLPSCGAAHSYRGLDKAGAVTVLDNQSGHAEVASKAALSVLAAAAAANDSTAARPQTGMTTEKLYTVVLRGGFCDCEDPSGLLCKHIRAVARKLGGLEKWNLTLDSLREEVLMEVKTAEMEQQNVDLENNVETEAGGVDSDMEDGFEMNRTENDEVKALSKEVHGVLDKICAVEPWNNAKGLLKEVLIRVTADLKQEERRLKPKSFTRSKKKKGAKRKRNAATRTWWKPPA</sequence>
<feature type="compositionally biased region" description="Polar residues" evidence="2">
    <location>
        <begin position="301"/>
        <end position="317"/>
    </location>
</feature>
<evidence type="ECO:0000313" key="5">
    <source>
        <dbReference type="Proteomes" id="UP000054558"/>
    </source>
</evidence>
<feature type="domain" description="SWIM-type" evidence="3">
    <location>
        <begin position="577"/>
        <end position="607"/>
    </location>
</feature>
<evidence type="ECO:0000313" key="4">
    <source>
        <dbReference type="EMBL" id="GAQ92124.1"/>
    </source>
</evidence>
<dbReference type="Proteomes" id="UP000054558">
    <property type="component" value="Unassembled WGS sequence"/>
</dbReference>
<keyword evidence="1" id="KW-0479">Metal-binding</keyword>
<feature type="region of interest" description="Disordered" evidence="2">
    <location>
        <begin position="258"/>
        <end position="317"/>
    </location>
</feature>
<dbReference type="InterPro" id="IPR007527">
    <property type="entry name" value="Znf_SWIM"/>
</dbReference>
<dbReference type="EMBL" id="DF237875">
    <property type="protein sequence ID" value="GAQ92124.1"/>
    <property type="molecule type" value="Genomic_DNA"/>
</dbReference>
<keyword evidence="1" id="KW-0862">Zinc</keyword>
<feature type="compositionally biased region" description="Basic residues" evidence="2">
    <location>
        <begin position="713"/>
        <end position="733"/>
    </location>
</feature>
<dbReference type="OrthoDB" id="2375590at2759"/>
<dbReference type="GO" id="GO:0008270">
    <property type="term" value="F:zinc ion binding"/>
    <property type="evidence" value="ECO:0007669"/>
    <property type="project" value="UniProtKB-KW"/>
</dbReference>
<proteinExistence type="predicted"/>
<evidence type="ECO:0000256" key="2">
    <source>
        <dbReference type="SAM" id="MobiDB-lite"/>
    </source>
</evidence>
<accession>A0A1Y1IMY1</accession>
<name>A0A1Y1IMY1_KLENI</name>
<evidence type="ECO:0000259" key="3">
    <source>
        <dbReference type="PROSITE" id="PS50966"/>
    </source>
</evidence>
<dbReference type="PROSITE" id="PS50966">
    <property type="entry name" value="ZF_SWIM"/>
    <property type="match status" value="1"/>
</dbReference>
<gene>
    <name evidence="4" type="ORF">KFL_009260030</name>
</gene>
<protein>
    <recommendedName>
        <fullName evidence="3">SWIM-type domain-containing protein</fullName>
    </recommendedName>
</protein>
<organism evidence="4 5">
    <name type="scientific">Klebsormidium nitens</name>
    <name type="common">Green alga</name>
    <name type="synonym">Ulothrix nitens</name>
    <dbReference type="NCBI Taxonomy" id="105231"/>
    <lineage>
        <taxon>Eukaryota</taxon>
        <taxon>Viridiplantae</taxon>
        <taxon>Streptophyta</taxon>
        <taxon>Klebsormidiophyceae</taxon>
        <taxon>Klebsormidiales</taxon>
        <taxon>Klebsormidiaceae</taxon>
        <taxon>Klebsormidium</taxon>
    </lineage>
</organism>
<evidence type="ECO:0000256" key="1">
    <source>
        <dbReference type="PROSITE-ProRule" id="PRU00325"/>
    </source>
</evidence>
<feature type="region of interest" description="Disordered" evidence="2">
    <location>
        <begin position="712"/>
        <end position="743"/>
    </location>
</feature>
<reference evidence="4 5" key="1">
    <citation type="journal article" date="2014" name="Nat. Commun.">
        <title>Klebsormidium flaccidum genome reveals primary factors for plant terrestrial adaptation.</title>
        <authorList>
            <person name="Hori K."/>
            <person name="Maruyama F."/>
            <person name="Fujisawa T."/>
            <person name="Togashi T."/>
            <person name="Yamamoto N."/>
            <person name="Seo M."/>
            <person name="Sato S."/>
            <person name="Yamada T."/>
            <person name="Mori H."/>
            <person name="Tajima N."/>
            <person name="Moriyama T."/>
            <person name="Ikeuchi M."/>
            <person name="Watanabe M."/>
            <person name="Wada H."/>
            <person name="Kobayashi K."/>
            <person name="Saito M."/>
            <person name="Masuda T."/>
            <person name="Sasaki-Sekimoto Y."/>
            <person name="Mashiguchi K."/>
            <person name="Awai K."/>
            <person name="Shimojima M."/>
            <person name="Masuda S."/>
            <person name="Iwai M."/>
            <person name="Nobusawa T."/>
            <person name="Narise T."/>
            <person name="Kondo S."/>
            <person name="Saito H."/>
            <person name="Sato R."/>
            <person name="Murakawa M."/>
            <person name="Ihara Y."/>
            <person name="Oshima-Yamada Y."/>
            <person name="Ohtaka K."/>
            <person name="Satoh M."/>
            <person name="Sonobe K."/>
            <person name="Ishii M."/>
            <person name="Ohtani R."/>
            <person name="Kanamori-Sato M."/>
            <person name="Honoki R."/>
            <person name="Miyazaki D."/>
            <person name="Mochizuki H."/>
            <person name="Umetsu J."/>
            <person name="Higashi K."/>
            <person name="Shibata D."/>
            <person name="Kamiya Y."/>
            <person name="Sato N."/>
            <person name="Nakamura Y."/>
            <person name="Tabata S."/>
            <person name="Ida S."/>
            <person name="Kurokawa K."/>
            <person name="Ohta H."/>
        </authorList>
    </citation>
    <scope>NUCLEOTIDE SEQUENCE [LARGE SCALE GENOMIC DNA]</scope>
    <source>
        <strain evidence="4 5">NIES-2285</strain>
    </source>
</reference>
<keyword evidence="1" id="KW-0863">Zinc-finger</keyword>